<dbReference type="PANTHER" id="PTHR10622">
    <property type="entry name" value="HET DOMAIN-CONTAINING PROTEIN"/>
    <property type="match status" value="1"/>
</dbReference>
<evidence type="ECO:0000313" key="1">
    <source>
        <dbReference type="EMBL" id="KAF8435396.1"/>
    </source>
</evidence>
<organism evidence="1 2">
    <name type="scientific">Boletus edulis BED1</name>
    <dbReference type="NCBI Taxonomy" id="1328754"/>
    <lineage>
        <taxon>Eukaryota</taxon>
        <taxon>Fungi</taxon>
        <taxon>Dikarya</taxon>
        <taxon>Basidiomycota</taxon>
        <taxon>Agaricomycotina</taxon>
        <taxon>Agaricomycetes</taxon>
        <taxon>Agaricomycetidae</taxon>
        <taxon>Boletales</taxon>
        <taxon>Boletineae</taxon>
        <taxon>Boletaceae</taxon>
        <taxon>Boletoideae</taxon>
        <taxon>Boletus</taxon>
    </lineage>
</organism>
<protein>
    <submittedName>
        <fullName evidence="1">Uncharacterized protein</fullName>
    </submittedName>
</protein>
<name>A0AAD4GBJ4_BOLED</name>
<proteinExistence type="predicted"/>
<dbReference type="Proteomes" id="UP001194468">
    <property type="component" value="Unassembled WGS sequence"/>
</dbReference>
<dbReference type="EMBL" id="WHUW01000025">
    <property type="protein sequence ID" value="KAF8435396.1"/>
    <property type="molecule type" value="Genomic_DNA"/>
</dbReference>
<reference evidence="1" key="2">
    <citation type="journal article" date="2020" name="Nat. Commun.">
        <title>Large-scale genome sequencing of mycorrhizal fungi provides insights into the early evolution of symbiotic traits.</title>
        <authorList>
            <person name="Miyauchi S."/>
            <person name="Kiss E."/>
            <person name="Kuo A."/>
            <person name="Drula E."/>
            <person name="Kohler A."/>
            <person name="Sanchez-Garcia M."/>
            <person name="Morin E."/>
            <person name="Andreopoulos B."/>
            <person name="Barry K.W."/>
            <person name="Bonito G."/>
            <person name="Buee M."/>
            <person name="Carver A."/>
            <person name="Chen C."/>
            <person name="Cichocki N."/>
            <person name="Clum A."/>
            <person name="Culley D."/>
            <person name="Crous P.W."/>
            <person name="Fauchery L."/>
            <person name="Girlanda M."/>
            <person name="Hayes R.D."/>
            <person name="Keri Z."/>
            <person name="LaButti K."/>
            <person name="Lipzen A."/>
            <person name="Lombard V."/>
            <person name="Magnuson J."/>
            <person name="Maillard F."/>
            <person name="Murat C."/>
            <person name="Nolan M."/>
            <person name="Ohm R.A."/>
            <person name="Pangilinan J."/>
            <person name="Pereira M.F."/>
            <person name="Perotto S."/>
            <person name="Peter M."/>
            <person name="Pfister S."/>
            <person name="Riley R."/>
            <person name="Sitrit Y."/>
            <person name="Stielow J.B."/>
            <person name="Szollosi G."/>
            <person name="Zifcakova L."/>
            <person name="Stursova M."/>
            <person name="Spatafora J.W."/>
            <person name="Tedersoo L."/>
            <person name="Vaario L.M."/>
            <person name="Yamada A."/>
            <person name="Yan M."/>
            <person name="Wang P."/>
            <person name="Xu J."/>
            <person name="Bruns T."/>
            <person name="Baldrian P."/>
            <person name="Vilgalys R."/>
            <person name="Dunand C."/>
            <person name="Henrissat B."/>
            <person name="Grigoriev I.V."/>
            <person name="Hibbett D."/>
            <person name="Nagy L.G."/>
            <person name="Martin F.M."/>
        </authorList>
    </citation>
    <scope>NUCLEOTIDE SEQUENCE</scope>
    <source>
        <strain evidence="1">BED1</strain>
    </source>
</reference>
<dbReference type="AlphaFoldDB" id="A0AAD4GBJ4"/>
<comment type="caution">
    <text evidence="1">The sequence shown here is derived from an EMBL/GenBank/DDBJ whole genome shotgun (WGS) entry which is preliminary data.</text>
</comment>
<gene>
    <name evidence="1" type="ORF">L210DRAFT_3550969</name>
</gene>
<reference evidence="1" key="1">
    <citation type="submission" date="2019-10" db="EMBL/GenBank/DDBJ databases">
        <authorList>
            <consortium name="DOE Joint Genome Institute"/>
            <person name="Kuo A."/>
            <person name="Miyauchi S."/>
            <person name="Kiss E."/>
            <person name="Drula E."/>
            <person name="Kohler A."/>
            <person name="Sanchez-Garcia M."/>
            <person name="Andreopoulos B."/>
            <person name="Barry K.W."/>
            <person name="Bonito G."/>
            <person name="Buee M."/>
            <person name="Carver A."/>
            <person name="Chen C."/>
            <person name="Cichocki N."/>
            <person name="Clum A."/>
            <person name="Culley D."/>
            <person name="Crous P.W."/>
            <person name="Fauchery L."/>
            <person name="Girlanda M."/>
            <person name="Hayes R."/>
            <person name="Keri Z."/>
            <person name="LaButti K."/>
            <person name="Lipzen A."/>
            <person name="Lombard V."/>
            <person name="Magnuson J."/>
            <person name="Maillard F."/>
            <person name="Morin E."/>
            <person name="Murat C."/>
            <person name="Nolan M."/>
            <person name="Ohm R."/>
            <person name="Pangilinan J."/>
            <person name="Pereira M."/>
            <person name="Perotto S."/>
            <person name="Peter M."/>
            <person name="Riley R."/>
            <person name="Sitrit Y."/>
            <person name="Stielow B."/>
            <person name="Szollosi G."/>
            <person name="Zifcakova L."/>
            <person name="Stursova M."/>
            <person name="Spatafora J.W."/>
            <person name="Tedersoo L."/>
            <person name="Vaario L.-M."/>
            <person name="Yamada A."/>
            <person name="Yan M."/>
            <person name="Wang P."/>
            <person name="Xu J."/>
            <person name="Bruns T."/>
            <person name="Baldrian P."/>
            <person name="Vilgalys R."/>
            <person name="Henrissat B."/>
            <person name="Grigoriev I.V."/>
            <person name="Hibbett D."/>
            <person name="Nagy L.G."/>
            <person name="Martin F.M."/>
        </authorList>
    </citation>
    <scope>NUCLEOTIDE SEQUENCE</scope>
    <source>
        <strain evidence="1">BED1</strain>
    </source>
</reference>
<keyword evidence="2" id="KW-1185">Reference proteome</keyword>
<dbReference type="PANTHER" id="PTHR10622:SF10">
    <property type="entry name" value="HET DOMAIN-CONTAINING PROTEIN"/>
    <property type="match status" value="1"/>
</dbReference>
<accession>A0AAD4GBJ4</accession>
<evidence type="ECO:0000313" key="2">
    <source>
        <dbReference type="Proteomes" id="UP001194468"/>
    </source>
</evidence>
<sequence>MALRPGLSSIQAKLRLASTRRTTWVEDAAYSSLGIFSAIGIPAIYGEGVASLGRLLANILTRSGDVSILAWTGESGRFNVACPRVSLHSMEQQHHTSLLPSRTPRWNASSLGCVLLHLTSM</sequence>